<proteinExistence type="predicted"/>
<evidence type="ECO:0008006" key="3">
    <source>
        <dbReference type="Google" id="ProtNLM"/>
    </source>
</evidence>
<organism evidence="2">
    <name type="scientific">uncultured marine thaumarchaeote KM3_63_D09</name>
    <dbReference type="NCBI Taxonomy" id="1456219"/>
    <lineage>
        <taxon>Archaea</taxon>
        <taxon>Nitrososphaerota</taxon>
        <taxon>environmental samples</taxon>
    </lineage>
</organism>
<keyword evidence="1" id="KW-0472">Membrane</keyword>
<feature type="transmembrane region" description="Helical" evidence="1">
    <location>
        <begin position="241"/>
        <end position="266"/>
    </location>
</feature>
<evidence type="ECO:0000313" key="2">
    <source>
        <dbReference type="EMBL" id="AIF13671.1"/>
    </source>
</evidence>
<feature type="transmembrane region" description="Helical" evidence="1">
    <location>
        <begin position="49"/>
        <end position="71"/>
    </location>
</feature>
<feature type="transmembrane region" description="Helical" evidence="1">
    <location>
        <begin position="7"/>
        <end position="29"/>
    </location>
</feature>
<feature type="transmembrane region" description="Helical" evidence="1">
    <location>
        <begin position="91"/>
        <end position="110"/>
    </location>
</feature>
<protein>
    <recommendedName>
        <fullName evidence="3">Glycosyltransferase RgtA/B/C/D-like domain-containing protein</fullName>
    </recommendedName>
</protein>
<keyword evidence="1" id="KW-0812">Transmembrane</keyword>
<dbReference type="EMBL" id="KF900980">
    <property type="protein sequence ID" value="AIF13671.1"/>
    <property type="molecule type" value="Genomic_DNA"/>
</dbReference>
<feature type="transmembrane region" description="Helical" evidence="1">
    <location>
        <begin position="212"/>
        <end position="235"/>
    </location>
</feature>
<name>A0A075HAU3_9ARCH</name>
<feature type="transmembrane region" description="Helical" evidence="1">
    <location>
        <begin position="278"/>
        <end position="298"/>
    </location>
</feature>
<sequence length="405" mass="46013">MVKYTKTLYHLVFFVTLSIVVFSMFAIIFPSFLMTAFYPHPTNLEPFEASVWLVPIVSSNSILLVIGFAYYRKKIPLQIYKWIEFILNFEISKKTALLIGIIILAVYIGFSLPELAIDGVTLYGDSVTLDEALKIWPSTDSDRAVVNEYNTRYVRMLLFDASLDIFQNIKILPFAASILLVVVTFFLTYQITQKRFAGIISMVVLLQSHTFLQFDTIAVYENFWVLFYVASLYVINRKWQYSSILYILSAFSKLFIAIFFLSSIYYICRSSISSRKKLFTLASYGGLLIVILLVLSFQGDVYGITDISFSNFFISFNALGSVLRYDLVIVSSLLPLTLGLFFKFRKENSKADSILVLISTALLSGPVFSMLTSFLEIGFPVLPYRFLPLIVFVAVGIGVLLSKKN</sequence>
<accession>A0A075HAU3</accession>
<keyword evidence="1" id="KW-1133">Transmembrane helix</keyword>
<evidence type="ECO:0000256" key="1">
    <source>
        <dbReference type="SAM" id="Phobius"/>
    </source>
</evidence>
<feature type="transmembrane region" description="Helical" evidence="1">
    <location>
        <begin position="354"/>
        <end position="375"/>
    </location>
</feature>
<feature type="transmembrane region" description="Helical" evidence="1">
    <location>
        <begin position="171"/>
        <end position="191"/>
    </location>
</feature>
<reference evidence="2" key="1">
    <citation type="journal article" date="2014" name="Genome Biol. Evol.">
        <title>Pangenome evidence for extensive interdomain horizontal transfer affecting lineage core and shell genes in uncultured planktonic thaumarchaeota and euryarchaeota.</title>
        <authorList>
            <person name="Deschamps P."/>
            <person name="Zivanovic Y."/>
            <person name="Moreira D."/>
            <person name="Rodriguez-Valera F."/>
            <person name="Lopez-Garcia P."/>
        </authorList>
    </citation>
    <scope>NUCLEOTIDE SEQUENCE</scope>
</reference>
<feature type="transmembrane region" description="Helical" evidence="1">
    <location>
        <begin position="318"/>
        <end position="342"/>
    </location>
</feature>
<dbReference type="AlphaFoldDB" id="A0A075HAU3"/>
<feature type="transmembrane region" description="Helical" evidence="1">
    <location>
        <begin position="381"/>
        <end position="401"/>
    </location>
</feature>